<dbReference type="AlphaFoldDB" id="A0A7X1B0C5"/>
<proteinExistence type="predicted"/>
<dbReference type="RefSeq" id="WP_185693886.1">
    <property type="nucleotide sequence ID" value="NZ_JACHVA010000124.1"/>
</dbReference>
<keyword evidence="1" id="KW-0560">Oxidoreductase</keyword>
<dbReference type="Pfam" id="PF22725">
    <property type="entry name" value="GFO_IDH_MocA_C3"/>
    <property type="match status" value="1"/>
</dbReference>
<evidence type="ECO:0000313" key="4">
    <source>
        <dbReference type="EMBL" id="MBC2603254.1"/>
    </source>
</evidence>
<organism evidence="4 5">
    <name type="scientific">Puniceicoccus vermicola</name>
    <dbReference type="NCBI Taxonomy" id="388746"/>
    <lineage>
        <taxon>Bacteria</taxon>
        <taxon>Pseudomonadati</taxon>
        <taxon>Verrucomicrobiota</taxon>
        <taxon>Opitutia</taxon>
        <taxon>Puniceicoccales</taxon>
        <taxon>Puniceicoccaceae</taxon>
        <taxon>Puniceicoccus</taxon>
    </lineage>
</organism>
<dbReference type="EMBL" id="JACHVA010000124">
    <property type="protein sequence ID" value="MBC2603254.1"/>
    <property type="molecule type" value="Genomic_DNA"/>
</dbReference>
<dbReference type="InterPro" id="IPR050463">
    <property type="entry name" value="Gfo/Idh/MocA_oxidrdct_glycsds"/>
</dbReference>
<protein>
    <submittedName>
        <fullName evidence="4">Gfo/Idh/MocA family oxidoreductase</fullName>
    </submittedName>
</protein>
<evidence type="ECO:0000313" key="5">
    <source>
        <dbReference type="Proteomes" id="UP000525652"/>
    </source>
</evidence>
<dbReference type="SUPFAM" id="SSF55347">
    <property type="entry name" value="Glyceraldehyde-3-phosphate dehydrogenase-like, C-terminal domain"/>
    <property type="match status" value="1"/>
</dbReference>
<dbReference type="PANTHER" id="PTHR43818">
    <property type="entry name" value="BCDNA.GH03377"/>
    <property type="match status" value="1"/>
</dbReference>
<dbReference type="GO" id="GO:0016491">
    <property type="term" value="F:oxidoreductase activity"/>
    <property type="evidence" value="ECO:0007669"/>
    <property type="project" value="UniProtKB-KW"/>
</dbReference>
<dbReference type="PANTHER" id="PTHR43818:SF11">
    <property type="entry name" value="BCDNA.GH03377"/>
    <property type="match status" value="1"/>
</dbReference>
<sequence length="355" mass="38766">MKIKAAVIGCGGISRFHFTGLSRAGAEILWACDLDYKAAVARAESVGARSTSDLGEVLADPEVNTIVVATGSASHKSICLAAIEAGKSVICEKTLAETPEDAWQIVESARRKGTIFYTSYMKRFIPAVTEAKKRLPDIGRIISVHIRTHQPWGDLWEKIPTEGFFHTPPGGHSQVVRNYGGGILLCGGSHMVDLVLFLLGRPTRVYARLHVPDGLDYDVQASAILETGNGTVHFEALAHPLREIGFLRDGWDERIEITGTRGRLEILSAQWDDPERKCSRLIHTEHGSGVVHDLMGPAESPFDRAIAFYCGNIARGEQGTLSRLTGYEADEVLAHLKASGEIGQAMEIQWKGKEQ</sequence>
<dbReference type="Gene3D" id="3.40.50.720">
    <property type="entry name" value="NAD(P)-binding Rossmann-like Domain"/>
    <property type="match status" value="1"/>
</dbReference>
<dbReference type="SUPFAM" id="SSF51735">
    <property type="entry name" value="NAD(P)-binding Rossmann-fold domains"/>
    <property type="match status" value="1"/>
</dbReference>
<reference evidence="4 5" key="1">
    <citation type="submission" date="2020-07" db="EMBL/GenBank/DDBJ databases">
        <authorList>
            <person name="Feng X."/>
        </authorList>
    </citation>
    <scope>NUCLEOTIDE SEQUENCE [LARGE SCALE GENOMIC DNA]</scope>
    <source>
        <strain evidence="4 5">JCM14086</strain>
    </source>
</reference>
<comment type="caution">
    <text evidence="4">The sequence shown here is derived from an EMBL/GenBank/DDBJ whole genome shotgun (WGS) entry which is preliminary data.</text>
</comment>
<dbReference type="InterPro" id="IPR000683">
    <property type="entry name" value="Gfo/Idh/MocA-like_OxRdtase_N"/>
</dbReference>
<accession>A0A7X1B0C5</accession>
<dbReference type="Proteomes" id="UP000525652">
    <property type="component" value="Unassembled WGS sequence"/>
</dbReference>
<dbReference type="GO" id="GO:0000166">
    <property type="term" value="F:nucleotide binding"/>
    <property type="evidence" value="ECO:0007669"/>
    <property type="project" value="InterPro"/>
</dbReference>
<evidence type="ECO:0000256" key="1">
    <source>
        <dbReference type="ARBA" id="ARBA00023002"/>
    </source>
</evidence>
<feature type="domain" description="Gfo/Idh/MocA-like oxidoreductase N-terminal" evidence="2">
    <location>
        <begin position="3"/>
        <end position="118"/>
    </location>
</feature>
<dbReference type="InterPro" id="IPR036291">
    <property type="entry name" value="NAD(P)-bd_dom_sf"/>
</dbReference>
<evidence type="ECO:0000259" key="3">
    <source>
        <dbReference type="Pfam" id="PF22725"/>
    </source>
</evidence>
<name>A0A7X1B0C5_9BACT</name>
<keyword evidence="5" id="KW-1185">Reference proteome</keyword>
<dbReference type="InterPro" id="IPR055170">
    <property type="entry name" value="GFO_IDH_MocA-like_dom"/>
</dbReference>
<feature type="domain" description="GFO/IDH/MocA-like oxidoreductase" evidence="3">
    <location>
        <begin position="137"/>
        <end position="265"/>
    </location>
</feature>
<evidence type="ECO:0000259" key="2">
    <source>
        <dbReference type="Pfam" id="PF01408"/>
    </source>
</evidence>
<dbReference type="Gene3D" id="3.30.360.10">
    <property type="entry name" value="Dihydrodipicolinate Reductase, domain 2"/>
    <property type="match status" value="1"/>
</dbReference>
<gene>
    <name evidence="4" type="ORF">H5P30_15845</name>
</gene>
<dbReference type="Pfam" id="PF01408">
    <property type="entry name" value="GFO_IDH_MocA"/>
    <property type="match status" value="1"/>
</dbReference>